<feature type="chain" id="PRO_5044774293" description="Non-specific lipid-transfer protein" evidence="5">
    <location>
        <begin position="26"/>
        <end position="267"/>
    </location>
</feature>
<keyword evidence="2 4" id="KW-0813">Transport</keyword>
<gene>
    <name evidence="7" type="ORF">ACH5RR_007204</name>
</gene>
<keyword evidence="5" id="KW-0732">Signal</keyword>
<dbReference type="PANTHER" id="PTHR33076">
    <property type="entry name" value="NON-SPECIFIC LIPID-TRANSFER PROTEIN 2-RELATED"/>
    <property type="match status" value="1"/>
</dbReference>
<dbReference type="PRINTS" id="PR00382">
    <property type="entry name" value="LIPIDTRNSFER"/>
</dbReference>
<evidence type="ECO:0000256" key="1">
    <source>
        <dbReference type="ARBA" id="ARBA00009748"/>
    </source>
</evidence>
<dbReference type="GO" id="GO:0008289">
    <property type="term" value="F:lipid binding"/>
    <property type="evidence" value="ECO:0007669"/>
    <property type="project" value="UniProtKB-KW"/>
</dbReference>
<dbReference type="Pfam" id="PF00234">
    <property type="entry name" value="Tryp_alpha_amyl"/>
    <property type="match status" value="1"/>
</dbReference>
<evidence type="ECO:0000313" key="7">
    <source>
        <dbReference type="EMBL" id="KAL3533683.1"/>
    </source>
</evidence>
<name>A0ABD3AR76_9GENT</name>
<evidence type="ECO:0000313" key="8">
    <source>
        <dbReference type="Proteomes" id="UP001630127"/>
    </source>
</evidence>
<protein>
    <recommendedName>
        <fullName evidence="4">Non-specific lipid-transfer protein</fullName>
    </recommendedName>
</protein>
<evidence type="ECO:0000256" key="3">
    <source>
        <dbReference type="ARBA" id="ARBA00023121"/>
    </source>
</evidence>
<evidence type="ECO:0000259" key="6">
    <source>
        <dbReference type="SMART" id="SM00499"/>
    </source>
</evidence>
<comment type="similarity">
    <text evidence="1 4">Belongs to the plant LTP family.</text>
</comment>
<feature type="domain" description="Bifunctional inhibitor/plant lipid transfer protein/seed storage helical" evidence="6">
    <location>
        <begin position="28"/>
        <end position="112"/>
    </location>
</feature>
<reference evidence="7 8" key="1">
    <citation type="submission" date="2024-11" db="EMBL/GenBank/DDBJ databases">
        <title>A near-complete genome assembly of Cinchona calisaya.</title>
        <authorList>
            <person name="Lian D.C."/>
            <person name="Zhao X.W."/>
            <person name="Wei L."/>
        </authorList>
    </citation>
    <scope>NUCLEOTIDE SEQUENCE [LARGE SCALE GENOMIC DNA]</scope>
    <source>
        <tissue evidence="7">Nenye</tissue>
    </source>
</reference>
<dbReference type="InterPro" id="IPR000528">
    <property type="entry name" value="Plant_nsLTP"/>
</dbReference>
<proteinExistence type="inferred from homology"/>
<keyword evidence="8" id="KW-1185">Reference proteome</keyword>
<dbReference type="CDD" id="cd01960">
    <property type="entry name" value="nsLTP1"/>
    <property type="match status" value="1"/>
</dbReference>
<keyword evidence="3 4" id="KW-0446">Lipid-binding</keyword>
<sequence length="267" mass="29001">MAKLAGVACTVVLMCMAFVMPHAEAITCNQVVQAVSPCLGYLTSGGAVPAGCCNGIKGLLAAAKTTVDRRTACTCLKSAAGSIKSIQLGLVAGLPGKCGVSIPYQIGPNTDCSKYHLGVFDGLGVENSNPGIRKIYVAMRLMICHLKGTTPFVLLFNLYQQSHPPQRRCFLVLLTKKFPFQVFNRELQMKGFKNQEKIRVRSSGWEGIEGHFKDEDGKGSEGRRWVWGWEESDSKRGFSGNALIGKAFEGGELVDKFMDVGDIENRD</sequence>
<dbReference type="InterPro" id="IPR016140">
    <property type="entry name" value="Bifunc_inhib/LTP/seed_store"/>
</dbReference>
<dbReference type="SUPFAM" id="SSF47699">
    <property type="entry name" value="Bifunctional inhibitor/lipid-transfer protein/seed storage 2S albumin"/>
    <property type="match status" value="1"/>
</dbReference>
<feature type="signal peptide" evidence="5">
    <location>
        <begin position="1"/>
        <end position="25"/>
    </location>
</feature>
<comment type="function">
    <text evidence="4">Plant non-specific lipid-transfer proteins transfer phospholipids as well as galactolipids across membranes. May play a role in wax or cutin deposition in the cell walls of expanding epidermal cells and certain secretory tissues.</text>
</comment>
<accession>A0ABD3AR76</accession>
<evidence type="ECO:0000256" key="4">
    <source>
        <dbReference type="RuleBase" id="RU000628"/>
    </source>
</evidence>
<organism evidence="7 8">
    <name type="scientific">Cinchona calisaya</name>
    <dbReference type="NCBI Taxonomy" id="153742"/>
    <lineage>
        <taxon>Eukaryota</taxon>
        <taxon>Viridiplantae</taxon>
        <taxon>Streptophyta</taxon>
        <taxon>Embryophyta</taxon>
        <taxon>Tracheophyta</taxon>
        <taxon>Spermatophyta</taxon>
        <taxon>Magnoliopsida</taxon>
        <taxon>eudicotyledons</taxon>
        <taxon>Gunneridae</taxon>
        <taxon>Pentapetalae</taxon>
        <taxon>asterids</taxon>
        <taxon>lamiids</taxon>
        <taxon>Gentianales</taxon>
        <taxon>Rubiaceae</taxon>
        <taxon>Cinchonoideae</taxon>
        <taxon>Cinchoneae</taxon>
        <taxon>Cinchona</taxon>
    </lineage>
</organism>
<dbReference type="AlphaFoldDB" id="A0ABD3AR76"/>
<dbReference type="Proteomes" id="UP001630127">
    <property type="component" value="Unassembled WGS sequence"/>
</dbReference>
<evidence type="ECO:0000256" key="5">
    <source>
        <dbReference type="SAM" id="SignalP"/>
    </source>
</evidence>
<comment type="caution">
    <text evidence="7">The sequence shown here is derived from an EMBL/GenBank/DDBJ whole genome shotgun (WGS) entry which is preliminary data.</text>
</comment>
<evidence type="ECO:0000256" key="2">
    <source>
        <dbReference type="ARBA" id="ARBA00022448"/>
    </source>
</evidence>
<dbReference type="SMART" id="SM00499">
    <property type="entry name" value="AAI"/>
    <property type="match status" value="1"/>
</dbReference>
<dbReference type="Gene3D" id="1.10.110.10">
    <property type="entry name" value="Plant lipid-transfer and hydrophobic proteins"/>
    <property type="match status" value="1"/>
</dbReference>
<dbReference type="InterPro" id="IPR036312">
    <property type="entry name" value="Bifun_inhib/LTP/seed_sf"/>
</dbReference>
<dbReference type="EMBL" id="JBJUIK010000003">
    <property type="protein sequence ID" value="KAL3533683.1"/>
    <property type="molecule type" value="Genomic_DNA"/>
</dbReference>